<reference evidence="1" key="1">
    <citation type="submission" date="2020-04" db="EMBL/GenBank/DDBJ databases">
        <authorList>
            <person name="Chiriac C."/>
            <person name="Salcher M."/>
            <person name="Ghai R."/>
            <person name="Kavagutti S V."/>
        </authorList>
    </citation>
    <scope>NUCLEOTIDE SEQUENCE</scope>
</reference>
<organism evidence="1">
    <name type="scientific">uncultured Caudovirales phage</name>
    <dbReference type="NCBI Taxonomy" id="2100421"/>
    <lineage>
        <taxon>Viruses</taxon>
        <taxon>Duplodnaviria</taxon>
        <taxon>Heunggongvirae</taxon>
        <taxon>Uroviricota</taxon>
        <taxon>Caudoviricetes</taxon>
        <taxon>Peduoviridae</taxon>
        <taxon>Maltschvirus</taxon>
        <taxon>Maltschvirus maltsch</taxon>
    </lineage>
</organism>
<dbReference type="EMBL" id="LR796720">
    <property type="protein sequence ID" value="CAB4162487.1"/>
    <property type="molecule type" value="Genomic_DNA"/>
</dbReference>
<gene>
    <name evidence="1" type="ORF">UFOVP779_47</name>
</gene>
<proteinExistence type="predicted"/>
<name>A0A6J5NU25_9CAUD</name>
<accession>A0A6J5NU25</accession>
<protein>
    <submittedName>
        <fullName evidence="1">Uncharacterized protein</fullName>
    </submittedName>
</protein>
<sequence length="99" mass="11486">MKTTPKHPKLEQITIQEAKAGDYVLHGNTLMLLCQEDSSTIQLFQYKGKLWLETLKPVRLHKGEMGQGWQDCWEDKSWVLPKTHKNVATDQFFRIKSAS</sequence>
<evidence type="ECO:0000313" key="1">
    <source>
        <dbReference type="EMBL" id="CAB4162487.1"/>
    </source>
</evidence>